<dbReference type="RefSeq" id="WP_146601141.1">
    <property type="nucleotide sequence ID" value="NZ_SJPY01000006.1"/>
</dbReference>
<keyword evidence="4" id="KW-1185">Reference proteome</keyword>
<dbReference type="EMBL" id="SJPY01000006">
    <property type="protein sequence ID" value="TWU38828.1"/>
    <property type="molecule type" value="Genomic_DNA"/>
</dbReference>
<evidence type="ECO:0000259" key="2">
    <source>
        <dbReference type="Pfam" id="PF04773"/>
    </source>
</evidence>
<evidence type="ECO:0000313" key="3">
    <source>
        <dbReference type="EMBL" id="TWU38828.1"/>
    </source>
</evidence>
<dbReference type="InterPro" id="IPR012373">
    <property type="entry name" value="Ferrdict_sens_TM"/>
</dbReference>
<dbReference type="Gene3D" id="2.60.120.1440">
    <property type="match status" value="1"/>
</dbReference>
<dbReference type="OrthoDB" id="256916at2"/>
<dbReference type="Pfam" id="PF04773">
    <property type="entry name" value="FecR"/>
    <property type="match status" value="1"/>
</dbReference>
<protein>
    <submittedName>
        <fullName evidence="3">FecR protein</fullName>
    </submittedName>
</protein>
<dbReference type="PANTHER" id="PTHR30273">
    <property type="entry name" value="PERIPLASMIC SIGNAL SENSOR AND SIGMA FACTOR ACTIVATOR FECR-RELATED"/>
    <property type="match status" value="1"/>
</dbReference>
<gene>
    <name evidence="3" type="ORF">Q31b_39060</name>
</gene>
<comment type="caution">
    <text evidence="3">The sequence shown here is derived from an EMBL/GenBank/DDBJ whole genome shotgun (WGS) entry which is preliminary data.</text>
</comment>
<name>A0A5C6DQ04_9BACT</name>
<dbReference type="PANTHER" id="PTHR30273:SF2">
    <property type="entry name" value="PROTEIN FECR"/>
    <property type="match status" value="1"/>
</dbReference>
<keyword evidence="1" id="KW-0812">Transmembrane</keyword>
<dbReference type="GO" id="GO:0016989">
    <property type="term" value="F:sigma factor antagonist activity"/>
    <property type="evidence" value="ECO:0007669"/>
    <property type="project" value="TreeGrafter"/>
</dbReference>
<keyword evidence="1" id="KW-0472">Membrane</keyword>
<keyword evidence="1" id="KW-1133">Transmembrane helix</keyword>
<feature type="transmembrane region" description="Helical" evidence="1">
    <location>
        <begin position="106"/>
        <end position="129"/>
    </location>
</feature>
<organism evidence="3 4">
    <name type="scientific">Novipirellula aureliae</name>
    <dbReference type="NCBI Taxonomy" id="2527966"/>
    <lineage>
        <taxon>Bacteria</taxon>
        <taxon>Pseudomonadati</taxon>
        <taxon>Planctomycetota</taxon>
        <taxon>Planctomycetia</taxon>
        <taxon>Pirellulales</taxon>
        <taxon>Pirellulaceae</taxon>
        <taxon>Novipirellula</taxon>
    </lineage>
</organism>
<evidence type="ECO:0000256" key="1">
    <source>
        <dbReference type="SAM" id="Phobius"/>
    </source>
</evidence>
<dbReference type="Proteomes" id="UP000315471">
    <property type="component" value="Unassembled WGS sequence"/>
</dbReference>
<sequence>MNPRQEHSQRFDQVHELVTKLLEGTATEAEQQQLQEAVINDCEVRLEYIRYIQEVSHIASRLVPPQTTDIHSKAMVLEAFKISEDAPFNHATSPSIAGAHRPKLPYSWIGTAAVTAAILLVILSFQLGVGRVDLDPSKTESIAHSTQSHPHDSQAPDHGKEVATLLQGTNVIWDSLHRSVEDLHRISIGQTLCIHEGSLKLVFDTGVEALVLAPCLIEIQDRDRVYCSYGRIAAKANDSGIGFMIDTPVARVTDLGTEFGVSISDSGDTEVAVFKGKVNVGPNPTLQQNKNATPVRGQRLVQGQATLVGRDGQSRRVFSIDNQRLPGVRDLAPLHLNSPVISEVRDNIGDRHPENRMFYRIVQAGLREDSQAFVDRNHEWNGLSEDGMPAELIGADYVMPFNDDKFADNLVVRVAIARPATVYIFFCDNTPAPDWLTTRFEDTGLDLGLDEVAGRYHSDRKLSVGPAQSIDNTFSIWKRTVDQPQELVLGSFERPADVQLGYNMYGIAAVAR</sequence>
<accession>A0A5C6DQ04</accession>
<dbReference type="InterPro" id="IPR006860">
    <property type="entry name" value="FecR"/>
</dbReference>
<evidence type="ECO:0000313" key="4">
    <source>
        <dbReference type="Proteomes" id="UP000315471"/>
    </source>
</evidence>
<proteinExistence type="predicted"/>
<dbReference type="AlphaFoldDB" id="A0A5C6DQ04"/>
<reference evidence="3 4" key="1">
    <citation type="submission" date="2019-02" db="EMBL/GenBank/DDBJ databases">
        <title>Deep-cultivation of Planctomycetes and their phenomic and genomic characterization uncovers novel biology.</title>
        <authorList>
            <person name="Wiegand S."/>
            <person name="Jogler M."/>
            <person name="Boedeker C."/>
            <person name="Pinto D."/>
            <person name="Vollmers J."/>
            <person name="Rivas-Marin E."/>
            <person name="Kohn T."/>
            <person name="Peeters S.H."/>
            <person name="Heuer A."/>
            <person name="Rast P."/>
            <person name="Oberbeckmann S."/>
            <person name="Bunk B."/>
            <person name="Jeske O."/>
            <person name="Meyerdierks A."/>
            <person name="Storesund J.E."/>
            <person name="Kallscheuer N."/>
            <person name="Luecker S."/>
            <person name="Lage O.M."/>
            <person name="Pohl T."/>
            <person name="Merkel B.J."/>
            <person name="Hornburger P."/>
            <person name="Mueller R.-W."/>
            <person name="Bruemmer F."/>
            <person name="Labrenz M."/>
            <person name="Spormann A.M."/>
            <person name="Op Den Camp H."/>
            <person name="Overmann J."/>
            <person name="Amann R."/>
            <person name="Jetten M.S.M."/>
            <person name="Mascher T."/>
            <person name="Medema M.H."/>
            <person name="Devos D.P."/>
            <person name="Kaster A.-K."/>
            <person name="Ovreas L."/>
            <person name="Rohde M."/>
            <person name="Galperin M.Y."/>
            <person name="Jogler C."/>
        </authorList>
    </citation>
    <scope>NUCLEOTIDE SEQUENCE [LARGE SCALE GENOMIC DNA]</scope>
    <source>
        <strain evidence="3 4">Q31b</strain>
    </source>
</reference>
<feature type="domain" description="FecR protein" evidence="2">
    <location>
        <begin position="224"/>
        <end position="279"/>
    </location>
</feature>